<name>A0A6A6VD91_9PLEO</name>
<evidence type="ECO:0000313" key="2">
    <source>
        <dbReference type="EMBL" id="KAF2748582.1"/>
    </source>
</evidence>
<feature type="compositionally biased region" description="Low complexity" evidence="1">
    <location>
        <begin position="406"/>
        <end position="440"/>
    </location>
</feature>
<keyword evidence="3" id="KW-1185">Reference proteome</keyword>
<feature type="region of interest" description="Disordered" evidence="1">
    <location>
        <begin position="328"/>
        <end position="351"/>
    </location>
</feature>
<protein>
    <submittedName>
        <fullName evidence="2">Uncharacterized protein</fullName>
    </submittedName>
</protein>
<feature type="region of interest" description="Disordered" evidence="1">
    <location>
        <begin position="402"/>
        <end position="469"/>
    </location>
</feature>
<reference evidence="2" key="1">
    <citation type="journal article" date="2020" name="Stud. Mycol.">
        <title>101 Dothideomycetes genomes: a test case for predicting lifestyles and emergence of pathogens.</title>
        <authorList>
            <person name="Haridas S."/>
            <person name="Albert R."/>
            <person name="Binder M."/>
            <person name="Bloem J."/>
            <person name="Labutti K."/>
            <person name="Salamov A."/>
            <person name="Andreopoulos B."/>
            <person name="Baker S."/>
            <person name="Barry K."/>
            <person name="Bills G."/>
            <person name="Bluhm B."/>
            <person name="Cannon C."/>
            <person name="Castanera R."/>
            <person name="Culley D."/>
            <person name="Daum C."/>
            <person name="Ezra D."/>
            <person name="Gonzalez J."/>
            <person name="Henrissat B."/>
            <person name="Kuo A."/>
            <person name="Liang C."/>
            <person name="Lipzen A."/>
            <person name="Lutzoni F."/>
            <person name="Magnuson J."/>
            <person name="Mondo S."/>
            <person name="Nolan M."/>
            <person name="Ohm R."/>
            <person name="Pangilinan J."/>
            <person name="Park H.-J."/>
            <person name="Ramirez L."/>
            <person name="Alfaro M."/>
            <person name="Sun H."/>
            <person name="Tritt A."/>
            <person name="Yoshinaga Y."/>
            <person name="Zwiers L.-H."/>
            <person name="Turgeon B."/>
            <person name="Goodwin S."/>
            <person name="Spatafora J."/>
            <person name="Crous P."/>
            <person name="Grigoriev I."/>
        </authorList>
    </citation>
    <scope>NUCLEOTIDE SEQUENCE</scope>
    <source>
        <strain evidence="2">CBS 119925</strain>
    </source>
</reference>
<accession>A0A6A6VD91</accession>
<proteinExistence type="predicted"/>
<dbReference type="AlphaFoldDB" id="A0A6A6VD91"/>
<evidence type="ECO:0000256" key="1">
    <source>
        <dbReference type="SAM" id="MobiDB-lite"/>
    </source>
</evidence>
<evidence type="ECO:0000313" key="3">
    <source>
        <dbReference type="Proteomes" id="UP000799440"/>
    </source>
</evidence>
<gene>
    <name evidence="2" type="ORF">M011DRAFT_331527</name>
</gene>
<sequence length="469" mass="51260">MTKNYGRVMDEQQSAITRQAIALLAYRLATDTCRTEGRTKEKAVVENALRHATQLLARKRALSRRPGTDLAKAKTDPQLRDVLSVIWPGLAIVLGVQHPTDEYYAQFEKVRPNAQFRSGDLLYAKKDYPDESGKKDEELYIRLMAGETVVYLNNGARPGSFHVAAYGRVGLVETTSLLPVQFDPDAGYPNLAALCPEAFAEVVSEVSKGGPCKVPPPPPPPRRPRARNLRPAQRDTPLVEFHASLEHLLEHFDNGDQNLDLVDDSSEGVVIKPSRLDSHLMRTMERLDEGRFTHAMGQNIRAQFQSISPGELGDRELWVQVPEAGVHRTEPLDEAQDGHTTPRAASPKPRPALLGTIQVSWLLGVLEDLEEGEEIDWDMIPAAQPPPGPPPEIMLPLGLSQRAHASRPSGLRSSGPQPSRSPRSSVSPQSSPNLLSNLRLDGVAETEGAVNGDVPGLGISWPVGCPSPP</sequence>
<feature type="region of interest" description="Disordered" evidence="1">
    <location>
        <begin position="207"/>
        <end position="232"/>
    </location>
</feature>
<dbReference type="Proteomes" id="UP000799440">
    <property type="component" value="Unassembled WGS sequence"/>
</dbReference>
<dbReference type="EMBL" id="MU006568">
    <property type="protein sequence ID" value="KAF2748582.1"/>
    <property type="molecule type" value="Genomic_DNA"/>
</dbReference>
<organism evidence="2 3">
    <name type="scientific">Sporormia fimetaria CBS 119925</name>
    <dbReference type="NCBI Taxonomy" id="1340428"/>
    <lineage>
        <taxon>Eukaryota</taxon>
        <taxon>Fungi</taxon>
        <taxon>Dikarya</taxon>
        <taxon>Ascomycota</taxon>
        <taxon>Pezizomycotina</taxon>
        <taxon>Dothideomycetes</taxon>
        <taxon>Pleosporomycetidae</taxon>
        <taxon>Pleosporales</taxon>
        <taxon>Sporormiaceae</taxon>
        <taxon>Sporormia</taxon>
    </lineage>
</organism>